<protein>
    <recommendedName>
        <fullName evidence="3">HAT C-terminal dimerisation domain-containing protein</fullName>
    </recommendedName>
</protein>
<dbReference type="PANTHER" id="PTHR23272">
    <property type="entry name" value="BED FINGER-RELATED"/>
    <property type="match status" value="1"/>
</dbReference>
<reference evidence="2" key="1">
    <citation type="journal article" date="2017" name="Cell">
        <title>Insights into land plant evolution garnered from the Marchantia polymorpha genome.</title>
        <authorList>
            <person name="Bowman J.L."/>
            <person name="Kohchi T."/>
            <person name="Yamato K.T."/>
            <person name="Jenkins J."/>
            <person name="Shu S."/>
            <person name="Ishizaki K."/>
            <person name="Yamaoka S."/>
            <person name="Nishihama R."/>
            <person name="Nakamura Y."/>
            <person name="Berger F."/>
            <person name="Adam C."/>
            <person name="Aki S.S."/>
            <person name="Althoff F."/>
            <person name="Araki T."/>
            <person name="Arteaga-Vazquez M.A."/>
            <person name="Balasubrmanian S."/>
            <person name="Barry K."/>
            <person name="Bauer D."/>
            <person name="Boehm C.R."/>
            <person name="Briginshaw L."/>
            <person name="Caballero-Perez J."/>
            <person name="Catarino B."/>
            <person name="Chen F."/>
            <person name="Chiyoda S."/>
            <person name="Chovatia M."/>
            <person name="Davies K.M."/>
            <person name="Delmans M."/>
            <person name="Demura T."/>
            <person name="Dierschke T."/>
            <person name="Dolan L."/>
            <person name="Dorantes-Acosta A.E."/>
            <person name="Eklund D.M."/>
            <person name="Florent S.N."/>
            <person name="Flores-Sandoval E."/>
            <person name="Fujiyama A."/>
            <person name="Fukuzawa H."/>
            <person name="Galik B."/>
            <person name="Grimanelli D."/>
            <person name="Grimwood J."/>
            <person name="Grossniklaus U."/>
            <person name="Hamada T."/>
            <person name="Haseloff J."/>
            <person name="Hetherington A.J."/>
            <person name="Higo A."/>
            <person name="Hirakawa Y."/>
            <person name="Hundley H.N."/>
            <person name="Ikeda Y."/>
            <person name="Inoue K."/>
            <person name="Inoue S.I."/>
            <person name="Ishida S."/>
            <person name="Jia Q."/>
            <person name="Kakita M."/>
            <person name="Kanazawa T."/>
            <person name="Kawai Y."/>
            <person name="Kawashima T."/>
            <person name="Kennedy M."/>
            <person name="Kinose K."/>
            <person name="Kinoshita T."/>
            <person name="Kohara Y."/>
            <person name="Koide E."/>
            <person name="Komatsu K."/>
            <person name="Kopischke S."/>
            <person name="Kubo M."/>
            <person name="Kyozuka J."/>
            <person name="Lagercrantz U."/>
            <person name="Lin S.S."/>
            <person name="Lindquist E."/>
            <person name="Lipzen A.M."/>
            <person name="Lu C.W."/>
            <person name="De Luna E."/>
            <person name="Martienssen R.A."/>
            <person name="Minamino N."/>
            <person name="Mizutani M."/>
            <person name="Mizutani M."/>
            <person name="Mochizuki N."/>
            <person name="Monte I."/>
            <person name="Mosher R."/>
            <person name="Nagasaki H."/>
            <person name="Nakagami H."/>
            <person name="Naramoto S."/>
            <person name="Nishitani K."/>
            <person name="Ohtani M."/>
            <person name="Okamoto T."/>
            <person name="Okumura M."/>
            <person name="Phillips J."/>
            <person name="Pollak B."/>
            <person name="Reinders A."/>
            <person name="Rovekamp M."/>
            <person name="Sano R."/>
            <person name="Sawa S."/>
            <person name="Schmid M.W."/>
            <person name="Shirakawa M."/>
            <person name="Solano R."/>
            <person name="Spunde A."/>
            <person name="Suetsugu N."/>
            <person name="Sugano S."/>
            <person name="Sugiyama A."/>
            <person name="Sun R."/>
            <person name="Suzuki Y."/>
            <person name="Takenaka M."/>
            <person name="Takezawa D."/>
            <person name="Tomogane H."/>
            <person name="Tsuzuki M."/>
            <person name="Ueda T."/>
            <person name="Umeda M."/>
            <person name="Ward J.M."/>
            <person name="Watanabe Y."/>
            <person name="Yazaki K."/>
            <person name="Yokoyama R."/>
            <person name="Yoshitake Y."/>
            <person name="Yotsui I."/>
            <person name="Zachgo S."/>
            <person name="Schmutz J."/>
        </authorList>
    </citation>
    <scope>NUCLEOTIDE SEQUENCE [LARGE SCALE GENOMIC DNA]</scope>
    <source>
        <strain evidence="2">Tak-1</strain>
    </source>
</reference>
<dbReference type="EMBL" id="KZ772673">
    <property type="protein sequence ID" value="PTQ49916.1"/>
    <property type="molecule type" value="Genomic_DNA"/>
</dbReference>
<name>A0A2R6XV04_MARPO</name>
<dbReference type="AlphaFoldDB" id="A0A2R6XV04"/>
<dbReference type="Proteomes" id="UP000244005">
    <property type="component" value="Unassembled WGS sequence"/>
</dbReference>
<gene>
    <name evidence="1" type="ORF">MARPO_0001s0005</name>
</gene>
<organism evidence="1 2">
    <name type="scientific">Marchantia polymorpha</name>
    <name type="common">Common liverwort</name>
    <name type="synonym">Marchantia aquatica</name>
    <dbReference type="NCBI Taxonomy" id="3197"/>
    <lineage>
        <taxon>Eukaryota</taxon>
        <taxon>Viridiplantae</taxon>
        <taxon>Streptophyta</taxon>
        <taxon>Embryophyta</taxon>
        <taxon>Marchantiophyta</taxon>
        <taxon>Marchantiopsida</taxon>
        <taxon>Marchantiidae</taxon>
        <taxon>Marchantiales</taxon>
        <taxon>Marchantiaceae</taxon>
        <taxon>Marchantia</taxon>
    </lineage>
</organism>
<evidence type="ECO:0000313" key="1">
    <source>
        <dbReference type="EMBL" id="PTQ49916.1"/>
    </source>
</evidence>
<dbReference type="SUPFAM" id="SSF53098">
    <property type="entry name" value="Ribonuclease H-like"/>
    <property type="match status" value="1"/>
</dbReference>
<evidence type="ECO:0008006" key="3">
    <source>
        <dbReference type="Google" id="ProtNLM"/>
    </source>
</evidence>
<accession>A0A2R6XV04</accession>
<dbReference type="OrthoDB" id="1301219at2759"/>
<dbReference type="PANTHER" id="PTHR23272:SF190">
    <property type="entry name" value="ZINC FINGER, BED-TYPE-RELATED"/>
    <property type="match status" value="1"/>
</dbReference>
<evidence type="ECO:0000313" key="2">
    <source>
        <dbReference type="Proteomes" id="UP000244005"/>
    </source>
</evidence>
<keyword evidence="2" id="KW-1185">Reference proteome</keyword>
<sequence>MVQGVLHIRKPLEELLQRIRERHDGFTGFTIAPTDTIAKHIAEESWSALKDFASFLKPFKDVTVLLSASEYPTLGVVIPVFHMCTQYAKAAIAASTGFRSTQTIEFAKHVVAKLAEYDGKVRNNVTRIATALDPRTKAFMNGIGIRQAEIESELVAAWDDHDEPLYNRELASDARASGSMHQDKTATTSAMSSLLQLLQAQQPASQSSTTAEKFENEAKRWFEHQPMTFDQTSRNVCMWFKVNKALFPVIAFMARDYMGVTST</sequence>
<dbReference type="InterPro" id="IPR012337">
    <property type="entry name" value="RNaseH-like_sf"/>
</dbReference>
<proteinExistence type="predicted"/>